<dbReference type="Pfam" id="PF13088">
    <property type="entry name" value="BNR_2"/>
    <property type="match status" value="1"/>
</dbReference>
<dbReference type="PANTHER" id="PTHR43752">
    <property type="entry name" value="BNR/ASP-BOX REPEAT FAMILY PROTEIN"/>
    <property type="match status" value="1"/>
</dbReference>
<sequence length="375" mass="43125">MPLKFFFCILFLFVLYSCDTDDKETPENITINLSTDSNIVNNTVDYSIVLKGGFLKKQYSYASTIKFEDGSLYMAGVSWGYFDDLNRDTRIVGAKSYDNGKSWSEPVLLQENIAAINVANPSLVKITDQHLLLFFASKESTRNINLYFKESFDQGKSWGLPKILNEPNSGYYIMNNDRVVYKNNRLWVPVAVPNGDIYENYDSQKVFCFYSDDLGLNWKKTTSLSKDYALMEPGLTVLSDRELLLNMRTKKGKILFARSYDNGIGWNFEYSNIKSPAAPQTIIRKHDSDTLFMAWNNTENNYVKSAENRTPLSVAFSSDKGHNWKFITNVETSSEFAFSYPSMLLDRNNIYLSYYELHHVSHKVSIKLAKIDLQF</sequence>
<organism evidence="2 3">
    <name type="scientific">Flavobacterium taihuense</name>
    <dbReference type="NCBI Taxonomy" id="2857508"/>
    <lineage>
        <taxon>Bacteria</taxon>
        <taxon>Pseudomonadati</taxon>
        <taxon>Bacteroidota</taxon>
        <taxon>Flavobacteriia</taxon>
        <taxon>Flavobacteriales</taxon>
        <taxon>Flavobacteriaceae</taxon>
        <taxon>Flavobacterium</taxon>
    </lineage>
</organism>
<dbReference type="CDD" id="cd15482">
    <property type="entry name" value="Sialidase_non-viral"/>
    <property type="match status" value="1"/>
</dbReference>
<dbReference type="EMBL" id="JAHWYN010000005">
    <property type="protein sequence ID" value="MBW4360337.1"/>
    <property type="molecule type" value="Genomic_DNA"/>
</dbReference>
<dbReference type="PANTHER" id="PTHR43752:SF2">
    <property type="entry name" value="BNR_ASP-BOX REPEAT FAMILY PROTEIN"/>
    <property type="match status" value="1"/>
</dbReference>
<comment type="caution">
    <text evidence="2">The sequence shown here is derived from an EMBL/GenBank/DDBJ whole genome shotgun (WGS) entry which is preliminary data.</text>
</comment>
<gene>
    <name evidence="2" type="ORF">KZH69_07550</name>
</gene>
<dbReference type="GO" id="GO:0016787">
    <property type="term" value="F:hydrolase activity"/>
    <property type="evidence" value="ECO:0007669"/>
    <property type="project" value="UniProtKB-KW"/>
</dbReference>
<dbReference type="RefSeq" id="WP_219316824.1">
    <property type="nucleotide sequence ID" value="NZ_JAHWYN010000005.1"/>
</dbReference>
<keyword evidence="3" id="KW-1185">Reference proteome</keyword>
<keyword evidence="2" id="KW-0378">Hydrolase</keyword>
<accession>A0ABS6XVE9</accession>
<dbReference type="InterPro" id="IPR011040">
    <property type="entry name" value="Sialidase"/>
</dbReference>
<proteinExistence type="predicted"/>
<reference evidence="2 3" key="1">
    <citation type="submission" date="2021-07" db="EMBL/GenBank/DDBJ databases">
        <title>Flavobacterium sp. nov. isolated from sediment on the Taihu Lake.</title>
        <authorList>
            <person name="Qu J.-H."/>
        </authorList>
    </citation>
    <scope>NUCLEOTIDE SEQUENCE [LARGE SCALE GENOMIC DNA]</scope>
    <source>
        <strain evidence="2 3">NAS39</strain>
    </source>
</reference>
<evidence type="ECO:0000259" key="1">
    <source>
        <dbReference type="Pfam" id="PF13088"/>
    </source>
</evidence>
<name>A0ABS6XVE9_9FLAO</name>
<protein>
    <submittedName>
        <fullName evidence="2">Glycoside hydrolase</fullName>
    </submittedName>
</protein>
<evidence type="ECO:0000313" key="3">
    <source>
        <dbReference type="Proteomes" id="UP000812031"/>
    </source>
</evidence>
<feature type="domain" description="Sialidase" evidence="1">
    <location>
        <begin position="86"/>
        <end position="349"/>
    </location>
</feature>
<evidence type="ECO:0000313" key="2">
    <source>
        <dbReference type="EMBL" id="MBW4360337.1"/>
    </source>
</evidence>
<dbReference type="PROSITE" id="PS51257">
    <property type="entry name" value="PROKAR_LIPOPROTEIN"/>
    <property type="match status" value="1"/>
</dbReference>
<dbReference type="Proteomes" id="UP000812031">
    <property type="component" value="Unassembled WGS sequence"/>
</dbReference>